<evidence type="ECO:0000313" key="3">
    <source>
        <dbReference type="Proteomes" id="UP001139028"/>
    </source>
</evidence>
<feature type="chain" id="PRO_5040730953" description="Dipeptidyl aminopeptidase/acylaminoacyl peptidase" evidence="1">
    <location>
        <begin position="19"/>
        <end position="429"/>
    </location>
</feature>
<dbReference type="InterPro" id="IPR029058">
    <property type="entry name" value="AB_hydrolase_fold"/>
</dbReference>
<evidence type="ECO:0008006" key="4">
    <source>
        <dbReference type="Google" id="ProtNLM"/>
    </source>
</evidence>
<reference evidence="2" key="1">
    <citation type="journal article" date="2022" name="Arch. Microbiol.">
        <title>Microbulbifer okhotskensis sp. nov., isolated from a deep bottom sediment of the Okhotsk Sea.</title>
        <authorList>
            <person name="Romanenko L."/>
            <person name="Kurilenko V."/>
            <person name="Otstavnykh N."/>
            <person name="Velansky P."/>
            <person name="Isaeva M."/>
            <person name="Mikhailov V."/>
        </authorList>
    </citation>
    <scope>NUCLEOTIDE SEQUENCE</scope>
    <source>
        <strain evidence="2">OS29</strain>
    </source>
</reference>
<proteinExistence type="predicted"/>
<evidence type="ECO:0000256" key="1">
    <source>
        <dbReference type="SAM" id="SignalP"/>
    </source>
</evidence>
<name>A0A9X2EQN5_9GAMM</name>
<dbReference type="RefSeq" id="WP_252465405.1">
    <property type="nucleotide sequence ID" value="NZ_JALBWM010000017.1"/>
</dbReference>
<keyword evidence="1" id="KW-0732">Signal</keyword>
<dbReference type="AlphaFoldDB" id="A0A9X2EQN5"/>
<accession>A0A9X2EQN5</accession>
<comment type="caution">
    <text evidence="2">The sequence shown here is derived from an EMBL/GenBank/DDBJ whole genome shotgun (WGS) entry which is preliminary data.</text>
</comment>
<dbReference type="SUPFAM" id="SSF53474">
    <property type="entry name" value="alpha/beta-Hydrolases"/>
    <property type="match status" value="1"/>
</dbReference>
<dbReference type="Gene3D" id="3.40.50.1820">
    <property type="entry name" value="alpha/beta hydrolase"/>
    <property type="match status" value="1"/>
</dbReference>
<keyword evidence="3" id="KW-1185">Reference proteome</keyword>
<sequence length="429" mass="48310">MRVILFVFSLWPSLVLSAQVTLEDLVRHTEVEEVKISPTGTHLAIRKLHEGERVLIFMSIKPLKVTGLLRFRGSEEVGDFYWANDERVVAEVMSRKAALEAPVVYGSLYAINSDGTKAKNIFGYLAGERQVGTRFKKAKATYAHATIIDPLLNNKNEILISTRPWARNQESIGEVLRLNIYKGTNKHFARLPQIDGRAYTDGAGNLIYADGTDKDNNYQLFSRSSQNWQKIDSSIMASATPLGFDPNSKEAYLAISPESQTKALIKVKHGSEDYSIIFQHARTDLHGIIYPPNSYKPLGVYLHPEYPVEHFFDEGEGFSAFFRGLKRAFQDYRIGFTSFTSDGSLGVLKVHGDRLPGDYYLVNLKSKSVDFLISSANWLEPEQLNPMLADSFTTEDKFQVGVYLTFPKNSKKKNPMVVLPHGGPHSRDY</sequence>
<evidence type="ECO:0000313" key="2">
    <source>
        <dbReference type="EMBL" id="MCO1333953.1"/>
    </source>
</evidence>
<organism evidence="2 3">
    <name type="scientific">Microbulbifer okhotskensis</name>
    <dbReference type="NCBI Taxonomy" id="2926617"/>
    <lineage>
        <taxon>Bacteria</taxon>
        <taxon>Pseudomonadati</taxon>
        <taxon>Pseudomonadota</taxon>
        <taxon>Gammaproteobacteria</taxon>
        <taxon>Cellvibrionales</taxon>
        <taxon>Microbulbiferaceae</taxon>
        <taxon>Microbulbifer</taxon>
    </lineage>
</organism>
<dbReference type="Proteomes" id="UP001139028">
    <property type="component" value="Unassembled WGS sequence"/>
</dbReference>
<protein>
    <recommendedName>
        <fullName evidence="4">Dipeptidyl aminopeptidase/acylaminoacyl peptidase</fullName>
    </recommendedName>
</protein>
<gene>
    <name evidence="2" type="ORF">MO867_06320</name>
</gene>
<feature type="signal peptide" evidence="1">
    <location>
        <begin position="1"/>
        <end position="18"/>
    </location>
</feature>
<dbReference type="SUPFAM" id="SSF82171">
    <property type="entry name" value="DPP6 N-terminal domain-like"/>
    <property type="match status" value="1"/>
</dbReference>
<dbReference type="EMBL" id="JALBWM010000017">
    <property type="protein sequence ID" value="MCO1333953.1"/>
    <property type="molecule type" value="Genomic_DNA"/>
</dbReference>